<comment type="catalytic activity">
    <reaction evidence="1">
        <text>ATP + protein L-histidine = ADP + protein N-phospho-L-histidine.</text>
        <dbReference type="EC" id="2.7.13.3"/>
    </reaction>
</comment>
<dbReference type="Gene3D" id="3.30.565.10">
    <property type="entry name" value="Histidine kinase-like ATPase, C-terminal domain"/>
    <property type="match status" value="1"/>
</dbReference>
<evidence type="ECO:0000256" key="5">
    <source>
        <dbReference type="ARBA" id="ARBA00022679"/>
    </source>
</evidence>
<dbReference type="InterPro" id="IPR001789">
    <property type="entry name" value="Sig_transdc_resp-reg_receiver"/>
</dbReference>
<dbReference type="AlphaFoldDB" id="A0A2W1JSP2"/>
<dbReference type="PROSITE" id="PS50112">
    <property type="entry name" value="PAS"/>
    <property type="match status" value="1"/>
</dbReference>
<dbReference type="SUPFAM" id="SSF55874">
    <property type="entry name" value="ATPase domain of HSP90 chaperone/DNA topoisomerase II/histidine kinase"/>
    <property type="match status" value="1"/>
</dbReference>
<evidence type="ECO:0000256" key="2">
    <source>
        <dbReference type="ARBA" id="ARBA00006402"/>
    </source>
</evidence>
<dbReference type="SMART" id="SM00448">
    <property type="entry name" value="REC"/>
    <property type="match status" value="2"/>
</dbReference>
<evidence type="ECO:0000256" key="10">
    <source>
        <dbReference type="ARBA" id="ARBA00064003"/>
    </source>
</evidence>
<keyword evidence="7 19" id="KW-0418">Kinase</keyword>
<dbReference type="InterPro" id="IPR000014">
    <property type="entry name" value="PAS"/>
</dbReference>
<evidence type="ECO:0000256" key="11">
    <source>
        <dbReference type="ARBA" id="ARBA00068150"/>
    </source>
</evidence>
<protein>
    <recommendedName>
        <fullName evidence="12">Circadian input-output histidine kinase CikA</fullName>
        <ecNumber evidence="3">2.7.13.3</ecNumber>
    </recommendedName>
    <alternativeName>
        <fullName evidence="11">Sensory/regulatory protein RpfC</fullName>
    </alternativeName>
</protein>
<dbReference type="EC" id="2.7.13.3" evidence="3"/>
<dbReference type="CDD" id="cd00130">
    <property type="entry name" value="PAS"/>
    <property type="match status" value="2"/>
</dbReference>
<evidence type="ECO:0000313" key="20">
    <source>
        <dbReference type="Proteomes" id="UP000248857"/>
    </source>
</evidence>
<evidence type="ECO:0000259" key="16">
    <source>
        <dbReference type="PROSITE" id="PS50110"/>
    </source>
</evidence>
<organism evidence="19 20">
    <name type="scientific">Acaryochloris thomasi RCC1774</name>
    <dbReference type="NCBI Taxonomy" id="1764569"/>
    <lineage>
        <taxon>Bacteria</taxon>
        <taxon>Bacillati</taxon>
        <taxon>Cyanobacteriota</taxon>
        <taxon>Cyanophyceae</taxon>
        <taxon>Acaryochloridales</taxon>
        <taxon>Acaryochloridaceae</taxon>
        <taxon>Acaryochloris</taxon>
        <taxon>Acaryochloris thomasi</taxon>
    </lineage>
</organism>
<dbReference type="NCBIfam" id="TIGR00229">
    <property type="entry name" value="sensory_box"/>
    <property type="match status" value="2"/>
</dbReference>
<dbReference type="SUPFAM" id="SSF52172">
    <property type="entry name" value="CheY-like"/>
    <property type="match status" value="2"/>
</dbReference>
<dbReference type="FunFam" id="1.10.287.130:FF:000002">
    <property type="entry name" value="Two-component osmosensing histidine kinase"/>
    <property type="match status" value="1"/>
</dbReference>
<keyword evidence="6" id="KW-0547">Nucleotide-binding</keyword>
<dbReference type="EMBL" id="PQWO01000007">
    <property type="protein sequence ID" value="PZD72924.1"/>
    <property type="molecule type" value="Genomic_DNA"/>
</dbReference>
<feature type="domain" description="Histidine kinase" evidence="15">
    <location>
        <begin position="286"/>
        <end position="513"/>
    </location>
</feature>
<dbReference type="Pfam" id="PF08448">
    <property type="entry name" value="PAS_4"/>
    <property type="match status" value="1"/>
</dbReference>
<dbReference type="InterPro" id="IPR036097">
    <property type="entry name" value="HisK_dim/P_sf"/>
</dbReference>
<dbReference type="PROSITE" id="PS50110">
    <property type="entry name" value="RESPONSE_REGULATORY"/>
    <property type="match status" value="2"/>
</dbReference>
<dbReference type="SMART" id="SM00086">
    <property type="entry name" value="PAC"/>
    <property type="match status" value="2"/>
</dbReference>
<feature type="domain" description="PAS" evidence="17">
    <location>
        <begin position="142"/>
        <end position="212"/>
    </location>
</feature>
<dbReference type="InterPro" id="IPR003661">
    <property type="entry name" value="HisK_dim/P_dom"/>
</dbReference>
<dbReference type="GO" id="GO:0000155">
    <property type="term" value="F:phosphorelay sensor kinase activity"/>
    <property type="evidence" value="ECO:0007669"/>
    <property type="project" value="InterPro"/>
</dbReference>
<evidence type="ECO:0000256" key="1">
    <source>
        <dbReference type="ARBA" id="ARBA00000085"/>
    </source>
</evidence>
<comment type="similarity">
    <text evidence="2">In the N-terminal section; belongs to the phytochrome family.</text>
</comment>
<keyword evidence="20" id="KW-1185">Reference proteome</keyword>
<dbReference type="InterPro" id="IPR003594">
    <property type="entry name" value="HATPase_dom"/>
</dbReference>
<dbReference type="SMART" id="SM00388">
    <property type="entry name" value="HisKA"/>
    <property type="match status" value="1"/>
</dbReference>
<dbReference type="OrthoDB" id="5389090at2"/>
<dbReference type="FunFam" id="3.30.565.10:FF:000010">
    <property type="entry name" value="Sensor histidine kinase RcsC"/>
    <property type="match status" value="1"/>
</dbReference>
<evidence type="ECO:0000259" key="15">
    <source>
        <dbReference type="PROSITE" id="PS50109"/>
    </source>
</evidence>
<dbReference type="InterPro" id="IPR005467">
    <property type="entry name" value="His_kinase_dom"/>
</dbReference>
<evidence type="ECO:0000256" key="9">
    <source>
        <dbReference type="ARBA" id="ARBA00023012"/>
    </source>
</evidence>
<dbReference type="PROSITE" id="PS50113">
    <property type="entry name" value="PAC"/>
    <property type="match status" value="2"/>
</dbReference>
<dbReference type="InterPro" id="IPR013656">
    <property type="entry name" value="PAS_4"/>
</dbReference>
<evidence type="ECO:0000256" key="4">
    <source>
        <dbReference type="ARBA" id="ARBA00022553"/>
    </source>
</evidence>
<dbReference type="Pfam" id="PF08447">
    <property type="entry name" value="PAS_3"/>
    <property type="match status" value="1"/>
</dbReference>
<dbReference type="PROSITE" id="PS50109">
    <property type="entry name" value="HIS_KIN"/>
    <property type="match status" value="1"/>
</dbReference>
<dbReference type="PANTHER" id="PTHR45339">
    <property type="entry name" value="HYBRID SIGNAL TRANSDUCTION HISTIDINE KINASE J"/>
    <property type="match status" value="1"/>
</dbReference>
<dbReference type="CDD" id="cd00082">
    <property type="entry name" value="HisKA"/>
    <property type="match status" value="1"/>
</dbReference>
<proteinExistence type="inferred from homology"/>
<feature type="domain" description="PAC" evidence="18">
    <location>
        <begin position="66"/>
        <end position="133"/>
    </location>
</feature>
<feature type="domain" description="Response regulatory" evidence="16">
    <location>
        <begin position="670"/>
        <end position="787"/>
    </location>
</feature>
<accession>A0A2W1JSP2</accession>
<evidence type="ECO:0000259" key="18">
    <source>
        <dbReference type="PROSITE" id="PS50113"/>
    </source>
</evidence>
<dbReference type="Proteomes" id="UP000248857">
    <property type="component" value="Unassembled WGS sequence"/>
</dbReference>
<reference evidence="19 20" key="1">
    <citation type="journal article" date="2018" name="Sci. Rep.">
        <title>A novel species of the marine cyanobacterium Acaryochloris with a unique pigment content and lifestyle.</title>
        <authorList>
            <person name="Partensky F."/>
            <person name="Six C."/>
            <person name="Ratin M."/>
            <person name="Garczarek L."/>
            <person name="Vaulot D."/>
            <person name="Probert I."/>
            <person name="Calteau A."/>
            <person name="Gourvil P."/>
            <person name="Marie D."/>
            <person name="Grebert T."/>
            <person name="Bouchier C."/>
            <person name="Le Panse S."/>
            <person name="Gachenot M."/>
            <person name="Rodriguez F."/>
            <person name="Garrido J.L."/>
        </authorList>
    </citation>
    <scope>NUCLEOTIDE SEQUENCE [LARGE SCALE GENOMIC DNA]</scope>
    <source>
        <strain evidence="19 20">RCC1774</strain>
    </source>
</reference>
<dbReference type="CDD" id="cd17546">
    <property type="entry name" value="REC_hyHK_CKI1_RcsC-like"/>
    <property type="match status" value="2"/>
</dbReference>
<feature type="domain" description="PAC" evidence="18">
    <location>
        <begin position="216"/>
        <end position="268"/>
    </location>
</feature>
<dbReference type="GO" id="GO:0005524">
    <property type="term" value="F:ATP binding"/>
    <property type="evidence" value="ECO:0007669"/>
    <property type="project" value="UniProtKB-KW"/>
</dbReference>
<dbReference type="InterPro" id="IPR011006">
    <property type="entry name" value="CheY-like_superfamily"/>
</dbReference>
<evidence type="ECO:0000256" key="6">
    <source>
        <dbReference type="ARBA" id="ARBA00022741"/>
    </source>
</evidence>
<dbReference type="SUPFAM" id="SSF47384">
    <property type="entry name" value="Homodimeric domain of signal transducing histidine kinase"/>
    <property type="match status" value="1"/>
</dbReference>
<dbReference type="InterPro" id="IPR004358">
    <property type="entry name" value="Sig_transdc_His_kin-like_C"/>
</dbReference>
<sequence>MKLNSVGGQMAQQFLAFVEQTSDAFVAFDLKFRYIAINASGACLLSLEPQQIIGSTHRELLGDQADEIEPFLEEAAETGKKVFVERTLQIEQQIRHYDTVYTPTMDASGNVTCIWGIYRDVTDQKRLQQQREDRLRLQTAQTEERFRTSFTYGAAAKALISIEGEWLQVNPALCQLLGYEEAALLQKTIQDLTFPGDLEAERRQFRQLLVGKIASYQGEKRFLHANGTVVWSLVSVALVRDITDKPAYLIAEMQDLTPLKHTEQQLKRAKREAESANRAKSEFLAMMSHEIRTPMNAVIGTTDLLLETDLGELQTDLVNTARTSGESLLSIIDDILDFSKIEFGKLELEAQPFNIDLCVEETLDLVNARASEKALELAYSRESEQPLFIVGDLHRLRQILVNLLGNAVKFTPEGEVVVSMTAQILSEASADAPPTYELQFAVKDTGIGIKPEHCDRLFQSFSQVDSSITRQYGGTGLGLAISKRLSKQMGGRIWVESQEGLGSTFFFTIHGQAAPQMAAPSAADHHRLQGKRVLIVDDNNTNRQILRMQVKSWGMVPILAASGVEALMLLGENHFDLAILDVQMPGISGLTLTARLQKHLGDQAPPVVLLSSIGNINPEAQSLQIAASLRKPVKKARLHQILLRILDPQLEITPSHGQADSPQVTSKPLRILLAEDNVVNQKVALRMLLQLGYEADLAANGREVLEQVRLKTYDVVLMDVQMPEMDGLTATQQIVQEWSVDVRPYIIAMTANVMQGDREDCLAAGMNAYISKPIRLKDLKETLNAVADAAAQD</sequence>
<comment type="subunit">
    <text evidence="10">At low DSF concentrations, interacts with RpfF.</text>
</comment>
<evidence type="ECO:0000313" key="19">
    <source>
        <dbReference type="EMBL" id="PZD72924.1"/>
    </source>
</evidence>
<gene>
    <name evidence="19" type="primary">barA_3</name>
    <name evidence="19" type="ORF">C1752_02729</name>
</gene>
<dbReference type="InterPro" id="IPR013655">
    <property type="entry name" value="PAS_fold_3"/>
</dbReference>
<feature type="modified residue" description="4-aspartylphosphate" evidence="13">
    <location>
        <position position="581"/>
    </location>
</feature>
<keyword evidence="8" id="KW-0067">ATP-binding</keyword>
<dbReference type="InterPro" id="IPR035965">
    <property type="entry name" value="PAS-like_dom_sf"/>
</dbReference>
<feature type="domain" description="Response regulatory" evidence="16">
    <location>
        <begin position="532"/>
        <end position="646"/>
    </location>
</feature>
<name>A0A2W1JSP2_9CYAN</name>
<dbReference type="Gene3D" id="1.10.287.130">
    <property type="match status" value="1"/>
</dbReference>
<evidence type="ECO:0000256" key="12">
    <source>
        <dbReference type="ARBA" id="ARBA00074306"/>
    </source>
</evidence>
<dbReference type="Pfam" id="PF02518">
    <property type="entry name" value="HATPase_c"/>
    <property type="match status" value="1"/>
</dbReference>
<comment type="caution">
    <text evidence="19">The sequence shown here is derived from an EMBL/GenBank/DDBJ whole genome shotgun (WGS) entry which is preliminary data.</text>
</comment>
<dbReference type="Gene3D" id="3.40.50.2300">
    <property type="match status" value="2"/>
</dbReference>
<evidence type="ECO:0000256" key="3">
    <source>
        <dbReference type="ARBA" id="ARBA00012438"/>
    </source>
</evidence>
<dbReference type="PRINTS" id="PR00344">
    <property type="entry name" value="BCTRLSENSOR"/>
</dbReference>
<dbReference type="PANTHER" id="PTHR45339:SF1">
    <property type="entry name" value="HYBRID SIGNAL TRANSDUCTION HISTIDINE KINASE J"/>
    <property type="match status" value="1"/>
</dbReference>
<dbReference type="CDD" id="cd16922">
    <property type="entry name" value="HATPase_EvgS-ArcB-TorS-like"/>
    <property type="match status" value="1"/>
</dbReference>
<dbReference type="Pfam" id="PF00512">
    <property type="entry name" value="HisKA"/>
    <property type="match status" value="1"/>
</dbReference>
<evidence type="ECO:0000256" key="7">
    <source>
        <dbReference type="ARBA" id="ARBA00022777"/>
    </source>
</evidence>
<dbReference type="SMART" id="SM00091">
    <property type="entry name" value="PAS"/>
    <property type="match status" value="2"/>
</dbReference>
<keyword evidence="4 13" id="KW-0597">Phosphoprotein</keyword>
<dbReference type="InterPro" id="IPR036890">
    <property type="entry name" value="HATPase_C_sf"/>
</dbReference>
<dbReference type="Gene3D" id="3.30.450.20">
    <property type="entry name" value="PAS domain"/>
    <property type="match status" value="2"/>
</dbReference>
<evidence type="ECO:0000259" key="17">
    <source>
        <dbReference type="PROSITE" id="PS50112"/>
    </source>
</evidence>
<dbReference type="SUPFAM" id="SSF55785">
    <property type="entry name" value="PYP-like sensor domain (PAS domain)"/>
    <property type="match status" value="2"/>
</dbReference>
<dbReference type="Pfam" id="PF00072">
    <property type="entry name" value="Response_reg"/>
    <property type="match status" value="2"/>
</dbReference>
<keyword evidence="5 19" id="KW-0808">Transferase</keyword>
<dbReference type="InterPro" id="IPR000700">
    <property type="entry name" value="PAS-assoc_C"/>
</dbReference>
<evidence type="ECO:0000256" key="8">
    <source>
        <dbReference type="ARBA" id="ARBA00022840"/>
    </source>
</evidence>
<dbReference type="SMART" id="SM00387">
    <property type="entry name" value="HATPase_c"/>
    <property type="match status" value="1"/>
</dbReference>
<feature type="modified residue" description="4-aspartylphosphate" evidence="13">
    <location>
        <position position="719"/>
    </location>
</feature>
<evidence type="ECO:0000256" key="13">
    <source>
        <dbReference type="PROSITE-ProRule" id="PRU00169"/>
    </source>
</evidence>
<dbReference type="InterPro" id="IPR001610">
    <property type="entry name" value="PAC"/>
</dbReference>
<keyword evidence="14" id="KW-0175">Coiled coil</keyword>
<feature type="coiled-coil region" evidence="14">
    <location>
        <begin position="259"/>
        <end position="286"/>
    </location>
</feature>
<evidence type="ECO:0000256" key="14">
    <source>
        <dbReference type="SAM" id="Coils"/>
    </source>
</evidence>
<keyword evidence="9" id="KW-0902">Two-component regulatory system</keyword>